<evidence type="ECO:0000259" key="1">
    <source>
        <dbReference type="PROSITE" id="PS51819"/>
    </source>
</evidence>
<dbReference type="Gene3D" id="3.10.180.10">
    <property type="entry name" value="2,3-Dihydroxybiphenyl 1,2-Dioxygenase, domain 1"/>
    <property type="match status" value="1"/>
</dbReference>
<evidence type="ECO:0000313" key="2">
    <source>
        <dbReference type="EMBL" id="WZN61440.1"/>
    </source>
</evidence>
<dbReference type="InterPro" id="IPR004360">
    <property type="entry name" value="Glyas_Fos-R_dOase_dom"/>
</dbReference>
<reference evidence="2 3" key="1">
    <citation type="submission" date="2024-03" db="EMBL/GenBank/DDBJ databases">
        <title>Complete genome sequence of the green alga Chloropicon roscoffensis RCC1871.</title>
        <authorList>
            <person name="Lemieux C."/>
            <person name="Pombert J.-F."/>
            <person name="Otis C."/>
            <person name="Turmel M."/>
        </authorList>
    </citation>
    <scope>NUCLEOTIDE SEQUENCE [LARGE SCALE GENOMIC DNA]</scope>
    <source>
        <strain evidence="2 3">RCC1871</strain>
    </source>
</reference>
<feature type="domain" description="VOC" evidence="1">
    <location>
        <begin position="4"/>
        <end position="116"/>
    </location>
</feature>
<dbReference type="PANTHER" id="PTHR33993:SF14">
    <property type="entry name" value="GB|AAF24581.1"/>
    <property type="match status" value="1"/>
</dbReference>
<keyword evidence="2" id="KW-0223">Dioxygenase</keyword>
<keyword evidence="3" id="KW-1185">Reference proteome</keyword>
<gene>
    <name evidence="2" type="ORF">HKI87_04g29750</name>
</gene>
<accession>A0AAX4P5Z4</accession>
<dbReference type="Pfam" id="PF00903">
    <property type="entry name" value="Glyoxalase"/>
    <property type="match status" value="1"/>
</dbReference>
<dbReference type="GO" id="GO:0051213">
    <property type="term" value="F:dioxygenase activity"/>
    <property type="evidence" value="ECO:0007669"/>
    <property type="project" value="UniProtKB-KW"/>
</dbReference>
<proteinExistence type="predicted"/>
<dbReference type="EMBL" id="CP151504">
    <property type="protein sequence ID" value="WZN61440.1"/>
    <property type="molecule type" value="Genomic_DNA"/>
</dbReference>
<keyword evidence="2" id="KW-0560">Oxidoreductase</keyword>
<dbReference type="AlphaFoldDB" id="A0AAX4P5Z4"/>
<dbReference type="PROSITE" id="PS51819">
    <property type="entry name" value="VOC"/>
    <property type="match status" value="1"/>
</dbReference>
<dbReference type="InterPro" id="IPR029068">
    <property type="entry name" value="Glyas_Bleomycin-R_OHBP_Dase"/>
</dbReference>
<organism evidence="2 3">
    <name type="scientific">Chloropicon roscoffensis</name>
    <dbReference type="NCBI Taxonomy" id="1461544"/>
    <lineage>
        <taxon>Eukaryota</taxon>
        <taxon>Viridiplantae</taxon>
        <taxon>Chlorophyta</taxon>
        <taxon>Chloropicophyceae</taxon>
        <taxon>Chloropicales</taxon>
        <taxon>Chloropicaceae</taxon>
        <taxon>Chloropicon</taxon>
    </lineage>
</organism>
<protein>
    <submittedName>
        <fullName evidence="2">Glyoxalase/bleomycin resistance protein/dihydroxybiphenyl dioxygenase</fullName>
    </submittedName>
</protein>
<dbReference type="Proteomes" id="UP001472866">
    <property type="component" value="Chromosome 04"/>
</dbReference>
<sequence>MAVRLAKVLLLQRDIQGAIKFYSRGLGLTLASESPKYAELTCSAGSTIALKQVEGEALRSTGYSPMLSFNVEDLQGTITRLISLGAHMDGPIRYPTFGKVAALRAPDGHMISLFESDEGVL</sequence>
<dbReference type="PANTHER" id="PTHR33993">
    <property type="entry name" value="GLYOXALASE-RELATED"/>
    <property type="match status" value="1"/>
</dbReference>
<evidence type="ECO:0000313" key="3">
    <source>
        <dbReference type="Proteomes" id="UP001472866"/>
    </source>
</evidence>
<dbReference type="SUPFAM" id="SSF54593">
    <property type="entry name" value="Glyoxalase/Bleomycin resistance protein/Dihydroxybiphenyl dioxygenase"/>
    <property type="match status" value="1"/>
</dbReference>
<name>A0AAX4P5Z4_9CHLO</name>
<dbReference type="InterPro" id="IPR037523">
    <property type="entry name" value="VOC_core"/>
</dbReference>
<dbReference type="InterPro" id="IPR052164">
    <property type="entry name" value="Anthracycline_SecMetBiosynth"/>
</dbReference>